<dbReference type="AlphaFoldDB" id="A0A4R2KHD7"/>
<evidence type="ECO:0000313" key="2">
    <source>
        <dbReference type="Proteomes" id="UP000295680"/>
    </source>
</evidence>
<sequence length="222" mass="25001">MSGLTSRCSSCGHLLTPWEGERCSCLGPRRASNTEVLYAVACDVQTSLHVRDFVRLAERDYGQHLSTATATAVLAPNRRFCWAGKGLYALYRHGPLPGPRNLEEATRLLLVAAGVPLTIQAIDYCLKQLGYRYNVASLVNAIGRSVQITRQRDGLWDHPRGDAAELELRREIPVVPPRQRAAWIDIRDRLAHRTHEALLRRAKRLQDLGAPTRFGLIWDERD</sequence>
<organism evidence="1 2">
    <name type="scientific">Actinocrispum wychmicini</name>
    <dbReference type="NCBI Taxonomy" id="1213861"/>
    <lineage>
        <taxon>Bacteria</taxon>
        <taxon>Bacillati</taxon>
        <taxon>Actinomycetota</taxon>
        <taxon>Actinomycetes</taxon>
        <taxon>Pseudonocardiales</taxon>
        <taxon>Pseudonocardiaceae</taxon>
        <taxon>Actinocrispum</taxon>
    </lineage>
</organism>
<comment type="caution">
    <text evidence="1">The sequence shown here is derived from an EMBL/GenBank/DDBJ whole genome shotgun (WGS) entry which is preliminary data.</text>
</comment>
<proteinExistence type="predicted"/>
<gene>
    <name evidence="1" type="ORF">EV192_1011657</name>
</gene>
<accession>A0A4R2KHD7</accession>
<dbReference type="Proteomes" id="UP000295680">
    <property type="component" value="Unassembled WGS sequence"/>
</dbReference>
<protein>
    <submittedName>
        <fullName evidence="1">Uncharacterized protein</fullName>
    </submittedName>
</protein>
<dbReference type="EMBL" id="SLWS01000001">
    <property type="protein sequence ID" value="TCO65865.1"/>
    <property type="molecule type" value="Genomic_DNA"/>
</dbReference>
<keyword evidence="2" id="KW-1185">Reference proteome</keyword>
<evidence type="ECO:0000313" key="1">
    <source>
        <dbReference type="EMBL" id="TCO65865.1"/>
    </source>
</evidence>
<reference evidence="1 2" key="1">
    <citation type="submission" date="2019-03" db="EMBL/GenBank/DDBJ databases">
        <title>Genomic Encyclopedia of Type Strains, Phase IV (KMG-IV): sequencing the most valuable type-strain genomes for metagenomic binning, comparative biology and taxonomic classification.</title>
        <authorList>
            <person name="Goeker M."/>
        </authorList>
    </citation>
    <scope>NUCLEOTIDE SEQUENCE [LARGE SCALE GENOMIC DNA]</scope>
    <source>
        <strain evidence="1 2">DSM 45934</strain>
    </source>
</reference>
<name>A0A4R2KHD7_9PSEU</name>